<dbReference type="GO" id="GO:0005524">
    <property type="term" value="F:ATP binding"/>
    <property type="evidence" value="ECO:0007669"/>
    <property type="project" value="UniProtKB-UniRule"/>
</dbReference>
<comment type="similarity">
    <text evidence="2 7">Belongs to the ClpX chaperone family. HslU subfamily.</text>
</comment>
<protein>
    <recommendedName>
        <fullName evidence="7">ATP-dependent protease ATPase subunit HslU</fullName>
    </recommendedName>
    <alternativeName>
        <fullName evidence="7">Unfoldase HslU</fullName>
    </alternativeName>
</protein>
<evidence type="ECO:0000256" key="1">
    <source>
        <dbReference type="ARBA" id="ARBA00004496"/>
    </source>
</evidence>
<evidence type="ECO:0000259" key="8">
    <source>
        <dbReference type="SMART" id="SM00382"/>
    </source>
</evidence>
<feature type="binding site" evidence="7">
    <location>
        <begin position="66"/>
        <end position="71"/>
    </location>
    <ligand>
        <name>ATP</name>
        <dbReference type="ChEBI" id="CHEBI:30616"/>
    </ligand>
</feature>
<dbReference type="EMBL" id="UATH01000001">
    <property type="protein sequence ID" value="SPY09301.1"/>
    <property type="molecule type" value="Genomic_DNA"/>
</dbReference>
<proteinExistence type="inferred from homology"/>
<dbReference type="InterPro" id="IPR003959">
    <property type="entry name" value="ATPase_AAA_core"/>
</dbReference>
<dbReference type="SMART" id="SM00382">
    <property type="entry name" value="AAA"/>
    <property type="match status" value="1"/>
</dbReference>
<dbReference type="Pfam" id="PF00004">
    <property type="entry name" value="AAA"/>
    <property type="match status" value="1"/>
</dbReference>
<reference evidence="10 11" key="1">
    <citation type="submission" date="2018-06" db="EMBL/GenBank/DDBJ databases">
        <authorList>
            <consortium name="Pathogen Informatics"/>
            <person name="Doyle S."/>
        </authorList>
    </citation>
    <scope>NUCLEOTIDE SEQUENCE [LARGE SCALE GENOMIC DNA]</scope>
    <source>
        <strain evidence="10 11">NCTC11009</strain>
    </source>
</reference>
<keyword evidence="6 7" id="KW-0143">Chaperone</keyword>
<dbReference type="HAMAP" id="MF_00249">
    <property type="entry name" value="HslU"/>
    <property type="match status" value="1"/>
</dbReference>
<organism evidence="10 11">
    <name type="scientific">Oligella urethralis</name>
    <dbReference type="NCBI Taxonomy" id="90245"/>
    <lineage>
        <taxon>Bacteria</taxon>
        <taxon>Pseudomonadati</taxon>
        <taxon>Pseudomonadota</taxon>
        <taxon>Betaproteobacteria</taxon>
        <taxon>Burkholderiales</taxon>
        <taxon>Alcaligenaceae</taxon>
        <taxon>Oligella</taxon>
    </lineage>
</organism>
<dbReference type="GO" id="GO:0043335">
    <property type="term" value="P:protein unfolding"/>
    <property type="evidence" value="ECO:0007669"/>
    <property type="project" value="UniProtKB-UniRule"/>
</dbReference>
<keyword evidence="3 7" id="KW-0963">Cytoplasm</keyword>
<dbReference type="Proteomes" id="UP000250242">
    <property type="component" value="Unassembled WGS sequence"/>
</dbReference>
<evidence type="ECO:0000256" key="5">
    <source>
        <dbReference type="ARBA" id="ARBA00022840"/>
    </source>
</evidence>
<dbReference type="SMART" id="SM01086">
    <property type="entry name" value="ClpB_D2-small"/>
    <property type="match status" value="1"/>
</dbReference>
<keyword evidence="4 7" id="KW-0547">Nucleotide-binding</keyword>
<dbReference type="GO" id="GO:0036402">
    <property type="term" value="F:proteasome-activating activity"/>
    <property type="evidence" value="ECO:0007669"/>
    <property type="project" value="UniProtKB-UniRule"/>
</dbReference>
<dbReference type="InterPro" id="IPR050052">
    <property type="entry name" value="ATP-dep_Clp_protease_ClpX"/>
</dbReference>
<dbReference type="Gene3D" id="3.40.50.300">
    <property type="entry name" value="P-loop containing nucleotide triphosphate hydrolases"/>
    <property type="match status" value="2"/>
</dbReference>
<dbReference type="Gene3D" id="1.10.8.60">
    <property type="match status" value="1"/>
</dbReference>
<dbReference type="InterPro" id="IPR003593">
    <property type="entry name" value="AAA+_ATPase"/>
</dbReference>
<evidence type="ECO:0000256" key="3">
    <source>
        <dbReference type="ARBA" id="ARBA00022490"/>
    </source>
</evidence>
<comment type="subunit">
    <text evidence="7">A double ring-shaped homohexamer of HslV is capped on each side by a ring-shaped HslU homohexamer. The assembly of the HslU/HslV complex is dependent on binding of ATP.</text>
</comment>
<dbReference type="GO" id="GO:0016887">
    <property type="term" value="F:ATP hydrolysis activity"/>
    <property type="evidence" value="ECO:0007669"/>
    <property type="project" value="InterPro"/>
</dbReference>
<dbReference type="AlphaFoldDB" id="A0A2X1UY68"/>
<dbReference type="Pfam" id="PF07724">
    <property type="entry name" value="AAA_2"/>
    <property type="match status" value="1"/>
</dbReference>
<sequence>MTYKINESIMTPQEIVSELDKNIVGQTKAKRSVAVALRNRWRRQQVPEPLRHEIAPKNILMIGPTGVGKTEIARRLAKLANAPFIKVEATKFTEVGYVGRDVETIIRDLVDMSVKQTREQELQRVRTQAEEAAEERILDAIIPPSYDAQNQPIRQEGAARQNFRKRLREGQIDDMEIEISVANTVQALDIMGPPGMEEMTEQLRTMFAGLQRDNTKPKKMTVRNAFKLLVEEEAAKRVNEEEIRNAAILNAEQNGIVFLDEIDKIAARQESQGADVSRQGVQRDLLPLVEGTTVNTKYGIVKTDHILFVASGAFHLSRPSDLIPELQGRFPIRVELESLSTDDFVEILSATDASLTKQYKALLITEGVELDFTEDGIRRIAEIAFDVNETTENIGARRLYTVMEKLLEDLSFSATAAQAGTVVTIDTAYVNEKLDQTAADQDLARYVL</sequence>
<feature type="domain" description="AAA+ ATPase" evidence="8">
    <location>
        <begin position="55"/>
        <end position="336"/>
    </location>
</feature>
<gene>
    <name evidence="7 10" type="primary">hslU</name>
    <name evidence="10" type="ORF">NCTC11009_02564</name>
</gene>
<dbReference type="NCBIfam" id="NF003544">
    <property type="entry name" value="PRK05201.1"/>
    <property type="match status" value="1"/>
</dbReference>
<dbReference type="SUPFAM" id="SSF52540">
    <property type="entry name" value="P-loop containing nucleoside triphosphate hydrolases"/>
    <property type="match status" value="1"/>
</dbReference>
<feature type="binding site" evidence="7">
    <location>
        <position position="325"/>
    </location>
    <ligand>
        <name>ATP</name>
        <dbReference type="ChEBI" id="CHEBI:30616"/>
    </ligand>
</feature>
<comment type="function">
    <text evidence="7">ATPase subunit of a proteasome-like degradation complex; this subunit has chaperone activity. The binding of ATP and its subsequent hydrolysis by HslU are essential for unfolding of protein substrates subsequently hydrolyzed by HslV. HslU recognizes the N-terminal part of its protein substrates and unfolds these before they are guided to HslV for hydrolysis.</text>
</comment>
<dbReference type="PANTHER" id="PTHR48102">
    <property type="entry name" value="ATP-DEPENDENT CLP PROTEASE ATP-BINDING SUBUNIT CLPX-LIKE, MITOCHONDRIAL-RELATED"/>
    <property type="match status" value="1"/>
</dbReference>
<dbReference type="InterPro" id="IPR019489">
    <property type="entry name" value="Clp_ATPase_C"/>
</dbReference>
<evidence type="ECO:0000256" key="4">
    <source>
        <dbReference type="ARBA" id="ARBA00022741"/>
    </source>
</evidence>
<dbReference type="InterPro" id="IPR027417">
    <property type="entry name" value="P-loop_NTPase"/>
</dbReference>
<name>A0A2X1UY68_9BURK</name>
<feature type="binding site" evidence="7">
    <location>
        <position position="24"/>
    </location>
    <ligand>
        <name>ATP</name>
        <dbReference type="ChEBI" id="CHEBI:30616"/>
    </ligand>
</feature>
<feature type="domain" description="Clp ATPase C-terminal" evidence="9">
    <location>
        <begin position="339"/>
        <end position="436"/>
    </location>
</feature>
<feature type="binding site" evidence="7">
    <location>
        <position position="397"/>
    </location>
    <ligand>
        <name>ATP</name>
        <dbReference type="ChEBI" id="CHEBI:30616"/>
    </ligand>
</feature>
<comment type="subcellular location">
    <subcellularLocation>
        <location evidence="1 7">Cytoplasm</location>
    </subcellularLocation>
</comment>
<evidence type="ECO:0000313" key="10">
    <source>
        <dbReference type="EMBL" id="SPY09301.1"/>
    </source>
</evidence>
<evidence type="ECO:0000259" key="9">
    <source>
        <dbReference type="SMART" id="SM01086"/>
    </source>
</evidence>
<dbReference type="NCBIfam" id="TIGR00390">
    <property type="entry name" value="hslU"/>
    <property type="match status" value="1"/>
</dbReference>
<dbReference type="PANTHER" id="PTHR48102:SF3">
    <property type="entry name" value="ATP-DEPENDENT PROTEASE ATPASE SUBUNIT HSLU"/>
    <property type="match status" value="1"/>
</dbReference>
<accession>A0A2X1UY68</accession>
<dbReference type="GO" id="GO:0008233">
    <property type="term" value="F:peptidase activity"/>
    <property type="evidence" value="ECO:0007669"/>
    <property type="project" value="InterPro"/>
</dbReference>
<evidence type="ECO:0000256" key="7">
    <source>
        <dbReference type="HAMAP-Rule" id="MF_00249"/>
    </source>
</evidence>
<keyword evidence="5 7" id="KW-0067">ATP-binding</keyword>
<evidence type="ECO:0000256" key="6">
    <source>
        <dbReference type="ARBA" id="ARBA00023186"/>
    </source>
</evidence>
<dbReference type="GO" id="GO:0009376">
    <property type="term" value="C:HslUV protease complex"/>
    <property type="evidence" value="ECO:0007669"/>
    <property type="project" value="UniProtKB-UniRule"/>
</dbReference>
<dbReference type="FunFam" id="3.40.50.300:FF:000213">
    <property type="entry name" value="ATP-dependent protease ATPase subunit HslU"/>
    <property type="match status" value="1"/>
</dbReference>
<dbReference type="CDD" id="cd19498">
    <property type="entry name" value="RecA-like_HslU"/>
    <property type="match status" value="1"/>
</dbReference>
<evidence type="ECO:0000313" key="11">
    <source>
        <dbReference type="Proteomes" id="UP000250242"/>
    </source>
</evidence>
<feature type="binding site" evidence="7">
    <location>
        <position position="260"/>
    </location>
    <ligand>
        <name>ATP</name>
        <dbReference type="ChEBI" id="CHEBI:30616"/>
    </ligand>
</feature>
<evidence type="ECO:0000256" key="2">
    <source>
        <dbReference type="ARBA" id="ARBA00009771"/>
    </source>
</evidence>
<dbReference type="InterPro" id="IPR004491">
    <property type="entry name" value="HslU"/>
</dbReference>
<dbReference type="FunFam" id="1.10.8.10:FF:000028">
    <property type="entry name" value="ATP-dependent protease ATPase subunit HslU"/>
    <property type="match status" value="1"/>
</dbReference>
<dbReference type="FunFam" id="3.40.50.300:FF:000220">
    <property type="entry name" value="ATP-dependent protease ATPase subunit HslU"/>
    <property type="match status" value="1"/>
</dbReference>